<protein>
    <recommendedName>
        <fullName evidence="5">Secreted protein</fullName>
    </recommendedName>
</protein>
<dbReference type="PROSITE" id="PS51257">
    <property type="entry name" value="PROKAR_LIPOPROTEIN"/>
    <property type="match status" value="1"/>
</dbReference>
<name>A0A6I1DZ59_9FLAO</name>
<accession>A0A6I1DZ59</accession>
<evidence type="ECO:0000313" key="3">
    <source>
        <dbReference type="EMBL" id="KAB7530783.1"/>
    </source>
</evidence>
<organism evidence="3 4">
    <name type="scientific">Flagellimonas olearia</name>
    <dbReference type="NCBI Taxonomy" id="552546"/>
    <lineage>
        <taxon>Bacteria</taxon>
        <taxon>Pseudomonadati</taxon>
        <taxon>Bacteroidota</taxon>
        <taxon>Flavobacteriia</taxon>
        <taxon>Flavobacteriales</taxon>
        <taxon>Flavobacteriaceae</taxon>
        <taxon>Flagellimonas</taxon>
    </lineage>
</organism>
<proteinExistence type="predicted"/>
<dbReference type="RefSeq" id="WP_152130658.1">
    <property type="nucleotide sequence ID" value="NZ_WELG01000001.1"/>
</dbReference>
<dbReference type="OrthoDB" id="9924482at2"/>
<evidence type="ECO:0000256" key="2">
    <source>
        <dbReference type="SAM" id="SignalP"/>
    </source>
</evidence>
<feature type="signal peptide" evidence="2">
    <location>
        <begin position="1"/>
        <end position="26"/>
    </location>
</feature>
<feature type="chain" id="PRO_5026218672" description="Secreted protein" evidence="2">
    <location>
        <begin position="27"/>
        <end position="59"/>
    </location>
</feature>
<evidence type="ECO:0008006" key="5">
    <source>
        <dbReference type="Google" id="ProtNLM"/>
    </source>
</evidence>
<sequence>MMTLISKFKYVFLLAVVSMFVVSCTADSVKDTEDTFQMLQDQSSDSGSSGSSSRPNSMG</sequence>
<gene>
    <name evidence="3" type="ORF">F8C76_04600</name>
</gene>
<evidence type="ECO:0000313" key="4">
    <source>
        <dbReference type="Proteomes" id="UP000429785"/>
    </source>
</evidence>
<dbReference type="Proteomes" id="UP000429785">
    <property type="component" value="Unassembled WGS sequence"/>
</dbReference>
<feature type="region of interest" description="Disordered" evidence="1">
    <location>
        <begin position="39"/>
        <end position="59"/>
    </location>
</feature>
<evidence type="ECO:0000256" key="1">
    <source>
        <dbReference type="SAM" id="MobiDB-lite"/>
    </source>
</evidence>
<dbReference type="AlphaFoldDB" id="A0A6I1DZ59"/>
<dbReference type="EMBL" id="WELG01000001">
    <property type="protein sequence ID" value="KAB7530783.1"/>
    <property type="molecule type" value="Genomic_DNA"/>
</dbReference>
<feature type="compositionally biased region" description="Low complexity" evidence="1">
    <location>
        <begin position="40"/>
        <end position="53"/>
    </location>
</feature>
<reference evidence="3 4" key="1">
    <citation type="submission" date="2019-10" db="EMBL/GenBank/DDBJ databases">
        <title>Muricauda olearia CL-SS4 JCM15563 genome.</title>
        <authorList>
            <person name="Liu L."/>
        </authorList>
    </citation>
    <scope>NUCLEOTIDE SEQUENCE [LARGE SCALE GENOMIC DNA]</scope>
    <source>
        <strain evidence="3 4">CL-SS4</strain>
    </source>
</reference>
<comment type="caution">
    <text evidence="3">The sequence shown here is derived from an EMBL/GenBank/DDBJ whole genome shotgun (WGS) entry which is preliminary data.</text>
</comment>
<keyword evidence="2" id="KW-0732">Signal</keyword>